<gene>
    <name evidence="1" type="ORF">XBFM1_2570010</name>
</gene>
<evidence type="ECO:0000313" key="1">
    <source>
        <dbReference type="EMBL" id="CDH02261.1"/>
    </source>
</evidence>
<protein>
    <submittedName>
        <fullName evidence="1">Uncharacterized protein</fullName>
    </submittedName>
</protein>
<dbReference type="AlphaFoldDB" id="A0A077NX83"/>
<name>A0A077NX83_XENBV</name>
<dbReference type="HOGENOM" id="CLU_1805442_0_0_6"/>
<evidence type="ECO:0000313" key="2">
    <source>
        <dbReference type="Proteomes" id="UP000028487"/>
    </source>
</evidence>
<sequence>MNIGLAAVRIDTNRLPARTVAAHAKPEIEGSQILAGRHRVVINLSCLLRAVGRPLAFYVVRVVEGQNGNPFPLCAGQLDRVQTAICRYREVRYQPGIRRLDDNDRRRVRATAYGGRINLPSGFIACVNVIDGFAGLQFNGADL</sequence>
<dbReference type="EMBL" id="CBSV010000176">
    <property type="protein sequence ID" value="CDH02261.1"/>
    <property type="molecule type" value="Genomic_DNA"/>
</dbReference>
<accession>A0A077NX83</accession>
<dbReference type="Proteomes" id="UP000028487">
    <property type="component" value="Unassembled WGS sequence"/>
</dbReference>
<organism evidence="1 2">
    <name type="scientific">Xenorhabdus bovienii str. feltiae Moldova</name>
    <dbReference type="NCBI Taxonomy" id="1398200"/>
    <lineage>
        <taxon>Bacteria</taxon>
        <taxon>Pseudomonadati</taxon>
        <taxon>Pseudomonadota</taxon>
        <taxon>Gammaproteobacteria</taxon>
        <taxon>Enterobacterales</taxon>
        <taxon>Morganellaceae</taxon>
        <taxon>Xenorhabdus</taxon>
    </lineage>
</organism>
<proteinExistence type="predicted"/>
<comment type="caution">
    <text evidence="1">The sequence shown here is derived from an EMBL/GenBank/DDBJ whole genome shotgun (WGS) entry which is preliminary data.</text>
</comment>
<reference evidence="1" key="1">
    <citation type="submission" date="2013-07" db="EMBL/GenBank/DDBJ databases">
        <title>Sub-species coevolution in mutualistic symbiosis.</title>
        <authorList>
            <person name="Murfin K."/>
            <person name="Klassen J."/>
            <person name="Lee M."/>
            <person name="Forst S."/>
            <person name="Stock P."/>
            <person name="Goodrich-Blair H."/>
        </authorList>
    </citation>
    <scope>NUCLEOTIDE SEQUENCE [LARGE SCALE GENOMIC DNA]</scope>
    <source>
        <strain evidence="1">Feltiae Moldova</strain>
    </source>
</reference>